<reference evidence="14 15" key="1">
    <citation type="journal article" date="2016" name="Nat. Commun.">
        <title>Thousands of microbial genomes shed light on interconnected biogeochemical processes in an aquifer system.</title>
        <authorList>
            <person name="Anantharaman K."/>
            <person name="Brown C.T."/>
            <person name="Hug L.A."/>
            <person name="Sharon I."/>
            <person name="Castelle C.J."/>
            <person name="Probst A.J."/>
            <person name="Thomas B.C."/>
            <person name="Singh A."/>
            <person name="Wilkins M.J."/>
            <person name="Karaoz U."/>
            <person name="Brodie E.L."/>
            <person name="Williams K.H."/>
            <person name="Hubbard S.S."/>
            <person name="Banfield J.F."/>
        </authorList>
    </citation>
    <scope>NUCLEOTIDE SEQUENCE [LARGE SCALE GENOMIC DNA]</scope>
</reference>
<dbReference type="GO" id="GO:0005524">
    <property type="term" value="F:ATP binding"/>
    <property type="evidence" value="ECO:0007669"/>
    <property type="project" value="UniProtKB-UniRule"/>
</dbReference>
<evidence type="ECO:0000256" key="5">
    <source>
        <dbReference type="ARBA" id="ARBA00022840"/>
    </source>
</evidence>
<dbReference type="InterPro" id="IPR013986">
    <property type="entry name" value="DExx_box_DNA_helicase_dom_sf"/>
</dbReference>
<dbReference type="Pfam" id="PF13538">
    <property type="entry name" value="UvrD_C_2"/>
    <property type="match status" value="1"/>
</dbReference>
<dbReference type="Pfam" id="PF13361">
    <property type="entry name" value="UvrD_C"/>
    <property type="match status" value="1"/>
</dbReference>
<dbReference type="Gene3D" id="1.10.486.10">
    <property type="entry name" value="PCRA, domain 4"/>
    <property type="match status" value="2"/>
</dbReference>
<dbReference type="Proteomes" id="UP000177942">
    <property type="component" value="Unassembled WGS sequence"/>
</dbReference>
<evidence type="ECO:0000256" key="11">
    <source>
        <dbReference type="PROSITE-ProRule" id="PRU00560"/>
    </source>
</evidence>
<dbReference type="CDD" id="cd17932">
    <property type="entry name" value="DEXQc_UvrD"/>
    <property type="match status" value="1"/>
</dbReference>
<evidence type="ECO:0000256" key="8">
    <source>
        <dbReference type="ARBA" id="ARBA00034617"/>
    </source>
</evidence>
<keyword evidence="5 11" id="KW-0067">ATP-binding</keyword>
<evidence type="ECO:0000313" key="15">
    <source>
        <dbReference type="Proteomes" id="UP000177942"/>
    </source>
</evidence>
<dbReference type="Gene3D" id="1.10.10.160">
    <property type="match status" value="1"/>
</dbReference>
<evidence type="ECO:0000256" key="1">
    <source>
        <dbReference type="ARBA" id="ARBA00009922"/>
    </source>
</evidence>
<name>A0A1G1ZPE6_9BACT</name>
<dbReference type="InterPro" id="IPR027417">
    <property type="entry name" value="P-loop_NTPase"/>
</dbReference>
<keyword evidence="6" id="KW-0238">DNA-binding</keyword>
<evidence type="ECO:0000256" key="6">
    <source>
        <dbReference type="ARBA" id="ARBA00023125"/>
    </source>
</evidence>
<dbReference type="GO" id="GO:0043138">
    <property type="term" value="F:3'-5' DNA helicase activity"/>
    <property type="evidence" value="ECO:0007669"/>
    <property type="project" value="UniProtKB-EC"/>
</dbReference>
<dbReference type="EC" id="5.6.2.4" evidence="9"/>
<dbReference type="Pfam" id="PF00580">
    <property type="entry name" value="UvrD-helicase"/>
    <property type="match status" value="1"/>
</dbReference>
<comment type="similarity">
    <text evidence="1">Belongs to the helicase family. UvrD subfamily.</text>
</comment>
<dbReference type="GO" id="GO:0000725">
    <property type="term" value="P:recombinational repair"/>
    <property type="evidence" value="ECO:0007669"/>
    <property type="project" value="TreeGrafter"/>
</dbReference>
<dbReference type="PROSITE" id="PS51198">
    <property type="entry name" value="UVRD_HELICASE_ATP_BIND"/>
    <property type="match status" value="1"/>
</dbReference>
<proteinExistence type="inferred from homology"/>
<dbReference type="InterPro" id="IPR000212">
    <property type="entry name" value="DNA_helicase_UvrD/REP"/>
</dbReference>
<dbReference type="PROSITE" id="PS51217">
    <property type="entry name" value="UVRD_HELICASE_CTER"/>
    <property type="match status" value="1"/>
</dbReference>
<evidence type="ECO:0000256" key="4">
    <source>
        <dbReference type="ARBA" id="ARBA00022806"/>
    </source>
</evidence>
<keyword evidence="4 11" id="KW-0347">Helicase</keyword>
<dbReference type="GO" id="GO:0005829">
    <property type="term" value="C:cytosol"/>
    <property type="evidence" value="ECO:0007669"/>
    <property type="project" value="TreeGrafter"/>
</dbReference>
<dbReference type="PANTHER" id="PTHR11070">
    <property type="entry name" value="UVRD / RECB / PCRA DNA HELICASE FAMILY MEMBER"/>
    <property type="match status" value="1"/>
</dbReference>
<dbReference type="Gene3D" id="3.40.50.300">
    <property type="entry name" value="P-loop containing nucleotide triphosphate hydrolases"/>
    <property type="match status" value="3"/>
</dbReference>
<comment type="caution">
    <text evidence="14">The sequence shown here is derived from an EMBL/GenBank/DDBJ whole genome shotgun (WGS) entry which is preliminary data.</text>
</comment>
<organism evidence="14 15">
    <name type="scientific">Candidatus Harrisonbacteria bacterium RIFCSPLOWO2_01_FULL_44_18</name>
    <dbReference type="NCBI Taxonomy" id="1798407"/>
    <lineage>
        <taxon>Bacteria</taxon>
        <taxon>Candidatus Harrisoniibacteriota</taxon>
    </lineage>
</organism>
<dbReference type="CDD" id="cd18807">
    <property type="entry name" value="SF1_C_UvrD"/>
    <property type="match status" value="1"/>
</dbReference>
<evidence type="ECO:0000256" key="9">
    <source>
        <dbReference type="ARBA" id="ARBA00034808"/>
    </source>
</evidence>
<accession>A0A1G1ZPE6</accession>
<protein>
    <recommendedName>
        <fullName evidence="9">DNA 3'-5' helicase</fullName>
        <ecNumber evidence="9">5.6.2.4</ecNumber>
    </recommendedName>
</protein>
<keyword evidence="2 11" id="KW-0547">Nucleotide-binding</keyword>
<comment type="catalytic activity">
    <reaction evidence="10">
        <text>ATP + H2O = ADP + phosphate + H(+)</text>
        <dbReference type="Rhea" id="RHEA:13065"/>
        <dbReference type="ChEBI" id="CHEBI:15377"/>
        <dbReference type="ChEBI" id="CHEBI:15378"/>
        <dbReference type="ChEBI" id="CHEBI:30616"/>
        <dbReference type="ChEBI" id="CHEBI:43474"/>
        <dbReference type="ChEBI" id="CHEBI:456216"/>
        <dbReference type="EC" id="5.6.2.4"/>
    </reaction>
</comment>
<dbReference type="InterPro" id="IPR014016">
    <property type="entry name" value="UvrD-like_ATP-bd"/>
</dbReference>
<dbReference type="EMBL" id="MHJJ01000007">
    <property type="protein sequence ID" value="OGY65737.1"/>
    <property type="molecule type" value="Genomic_DNA"/>
</dbReference>
<evidence type="ECO:0000259" key="12">
    <source>
        <dbReference type="PROSITE" id="PS51198"/>
    </source>
</evidence>
<dbReference type="SUPFAM" id="SSF52540">
    <property type="entry name" value="P-loop containing nucleoside triphosphate hydrolases"/>
    <property type="match status" value="1"/>
</dbReference>
<dbReference type="STRING" id="1798407.A3A16_03945"/>
<evidence type="ECO:0000256" key="10">
    <source>
        <dbReference type="ARBA" id="ARBA00048988"/>
    </source>
</evidence>
<dbReference type="GO" id="GO:0016887">
    <property type="term" value="F:ATP hydrolysis activity"/>
    <property type="evidence" value="ECO:0007669"/>
    <property type="project" value="RHEA"/>
</dbReference>
<feature type="binding site" evidence="11">
    <location>
        <begin position="27"/>
        <end position="34"/>
    </location>
    <ligand>
        <name>ATP</name>
        <dbReference type="ChEBI" id="CHEBI:30616"/>
    </ligand>
</feature>
<dbReference type="InterPro" id="IPR027785">
    <property type="entry name" value="UvrD-like_helicase_C"/>
</dbReference>
<evidence type="ECO:0000259" key="13">
    <source>
        <dbReference type="PROSITE" id="PS51217"/>
    </source>
</evidence>
<evidence type="ECO:0000256" key="2">
    <source>
        <dbReference type="ARBA" id="ARBA00022741"/>
    </source>
</evidence>
<dbReference type="GO" id="GO:0033202">
    <property type="term" value="C:DNA helicase complex"/>
    <property type="evidence" value="ECO:0007669"/>
    <property type="project" value="TreeGrafter"/>
</dbReference>
<dbReference type="InterPro" id="IPR014017">
    <property type="entry name" value="DNA_helicase_UvrD-like_C"/>
</dbReference>
<feature type="domain" description="UvrD-like helicase C-terminal" evidence="13">
    <location>
        <begin position="279"/>
        <end position="533"/>
    </location>
</feature>
<dbReference type="GO" id="GO:0003677">
    <property type="term" value="F:DNA binding"/>
    <property type="evidence" value="ECO:0007669"/>
    <property type="project" value="UniProtKB-KW"/>
</dbReference>
<evidence type="ECO:0000256" key="3">
    <source>
        <dbReference type="ARBA" id="ARBA00022801"/>
    </source>
</evidence>
<keyword evidence="3 11" id="KW-0378">Hydrolase</keyword>
<evidence type="ECO:0000256" key="7">
    <source>
        <dbReference type="ARBA" id="ARBA00023235"/>
    </source>
</evidence>
<dbReference type="PANTHER" id="PTHR11070:SF2">
    <property type="entry name" value="ATP-DEPENDENT DNA HELICASE SRS2"/>
    <property type="match status" value="1"/>
</dbReference>
<comment type="catalytic activity">
    <reaction evidence="8">
        <text>Couples ATP hydrolysis with the unwinding of duplex DNA by translocating in the 3'-5' direction.</text>
        <dbReference type="EC" id="5.6.2.4"/>
    </reaction>
</comment>
<evidence type="ECO:0000313" key="14">
    <source>
        <dbReference type="EMBL" id="OGY65737.1"/>
    </source>
</evidence>
<gene>
    <name evidence="14" type="ORF">A3A16_03945</name>
</gene>
<keyword evidence="7" id="KW-0413">Isomerase</keyword>
<feature type="domain" description="UvrD-like helicase ATP-binding" evidence="12">
    <location>
        <begin position="6"/>
        <end position="278"/>
    </location>
</feature>
<dbReference type="AlphaFoldDB" id="A0A1G1ZPE6"/>
<sequence>MPEIKPSLNNRQLEAVKHPDGPLLIVAGAGSGKTKTLTSRLTHLIESGINPKNIIAITFTNKAANEMRNRVTNLELRTPNFEPFIGTFHSLGAHILKREAKLLKRTSAFTIFDNDDSLSLIRKIMKDSDVSKDQYSPMSIQNKISSVKNDLLDAEEYLDRIALKIFEKYETSLIKNNAFDFDDLIEKVVRLFEKNPAVLEKYQNQFKYILVDEYQDVNTAQYRFVKLLAEKHQNISVVGDDSQSIYRFRGSDFRNFLNFENDWPQAKVVKLEQNYRSTSNIITAASKLIKNNKSQKPKELWTENSAGNLIKVIAAPDAEEEANWIADAIQKLVISNQKLGIEREKIFDYPCLPAGRQLPIIAILYRTNAQSRAMEQALISADIPYRIFGGLKFYERKEIKDIVAALRLAANPKDQISAERILKNFNKPVAENLLAHLPRLGKELKILELINFFLSNANYFEYLEKNFKNYQERMENINELINFAGEFSDLPDFLERVSLLQSADQPNSLYRNIDMSKSQLNPVQLMTIHLAKGLEFDNVFVIGCNEGLLPHQMSYGSLDELEEERRLMYVAMTRAKKELCLSFYNMPSRFLNEIPPELTEFTDLAGDKKELSNEDDIYYT</sequence>